<evidence type="ECO:0000313" key="2">
    <source>
        <dbReference type="EMBL" id="KAJ9535089.1"/>
    </source>
</evidence>
<dbReference type="EMBL" id="JARYMX010000794">
    <property type="protein sequence ID" value="KAJ9535089.1"/>
    <property type="molecule type" value="Genomic_DNA"/>
</dbReference>
<dbReference type="InterPro" id="IPR012938">
    <property type="entry name" value="Glc/Sorbosone_DH"/>
</dbReference>
<comment type="caution">
    <text evidence="2">The sequence shown here is derived from an EMBL/GenBank/DDBJ whole genome shotgun (WGS) entry which is preliminary data.</text>
</comment>
<sequence>MGLPYTGHHGGQILFGPDDGYLYFMMGDGGGTADPQNFAQNKKSLLGKIMRFDVDNIPSQSEITRRSLWGNYSIPKDNPHAEDDDVLPEIWASGLRNPWRCSFDSERSSYFMCGDIGQNEYEEVDLITKDGNYGWRVYEGPDRFVPQESPGGNTSANSIDPIYPVMGYRHSDVNKNEGSASITGGYFYRSQTDPCMYGSYLYGDLFATAMWAGIESPIGSGNFTSSKIPFTCASDSPIPKFTPILGFIFSFGQDNNEDILLLSSSGVYRIVAPSRCNYECAIERTTTNSTQSPTSAPSSAKTLKGSFKNTMFFLVSTLVLLFLVSTDGM</sequence>
<dbReference type="PANTHER" id="PTHR19328:SF76">
    <property type="entry name" value="SIX-BLADED BETA-PROPELLER, TOLB-LIKE PROTEIN-RELATED"/>
    <property type="match status" value="1"/>
</dbReference>
<dbReference type="SUPFAM" id="SSF50952">
    <property type="entry name" value="Soluble quinoprotein glucose dehydrogenase"/>
    <property type="match status" value="1"/>
</dbReference>
<dbReference type="InterPro" id="IPR011041">
    <property type="entry name" value="Quinoprot_gluc/sorb_DH_b-prop"/>
</dbReference>
<protein>
    <recommendedName>
        <fullName evidence="1">Glucose/Sorbosone dehydrogenase domain-containing protein</fullName>
    </recommendedName>
</protein>
<feature type="domain" description="Glucose/Sorbosone dehydrogenase" evidence="1">
    <location>
        <begin position="7"/>
        <end position="206"/>
    </location>
</feature>
<dbReference type="Pfam" id="PF07995">
    <property type="entry name" value="GSDH"/>
    <property type="match status" value="1"/>
</dbReference>
<dbReference type="Gene3D" id="2.120.10.30">
    <property type="entry name" value="TolB, C-terminal domain"/>
    <property type="match status" value="1"/>
</dbReference>
<dbReference type="PANTHER" id="PTHR19328">
    <property type="entry name" value="HEDGEHOG-INTERACTING PROTEIN"/>
    <property type="match status" value="1"/>
</dbReference>
<dbReference type="Proteomes" id="UP001172457">
    <property type="component" value="Unassembled WGS sequence"/>
</dbReference>
<evidence type="ECO:0000259" key="1">
    <source>
        <dbReference type="Pfam" id="PF07995"/>
    </source>
</evidence>
<dbReference type="AlphaFoldDB" id="A0AA38S3N9"/>
<name>A0AA38S3N9_9ASTR</name>
<gene>
    <name evidence="2" type="ORF">OSB04_un001834</name>
</gene>
<keyword evidence="3" id="KW-1185">Reference proteome</keyword>
<organism evidence="2 3">
    <name type="scientific">Centaurea solstitialis</name>
    <name type="common">yellow star-thistle</name>
    <dbReference type="NCBI Taxonomy" id="347529"/>
    <lineage>
        <taxon>Eukaryota</taxon>
        <taxon>Viridiplantae</taxon>
        <taxon>Streptophyta</taxon>
        <taxon>Embryophyta</taxon>
        <taxon>Tracheophyta</taxon>
        <taxon>Spermatophyta</taxon>
        <taxon>Magnoliopsida</taxon>
        <taxon>eudicotyledons</taxon>
        <taxon>Gunneridae</taxon>
        <taxon>Pentapetalae</taxon>
        <taxon>asterids</taxon>
        <taxon>campanulids</taxon>
        <taxon>Asterales</taxon>
        <taxon>Asteraceae</taxon>
        <taxon>Carduoideae</taxon>
        <taxon>Cardueae</taxon>
        <taxon>Centaureinae</taxon>
        <taxon>Centaurea</taxon>
    </lineage>
</organism>
<evidence type="ECO:0000313" key="3">
    <source>
        <dbReference type="Proteomes" id="UP001172457"/>
    </source>
</evidence>
<reference evidence="2" key="1">
    <citation type="submission" date="2023-03" db="EMBL/GenBank/DDBJ databases">
        <title>Chromosome-scale reference genome and RAD-based genetic map of yellow starthistle (Centaurea solstitialis) reveal putative structural variation and QTLs associated with invader traits.</title>
        <authorList>
            <person name="Reatini B."/>
            <person name="Cang F.A."/>
            <person name="Jiang Q."/>
            <person name="Mckibben M.T.W."/>
            <person name="Barker M.S."/>
            <person name="Rieseberg L.H."/>
            <person name="Dlugosch K.M."/>
        </authorList>
    </citation>
    <scope>NUCLEOTIDE SEQUENCE</scope>
    <source>
        <strain evidence="2">CAN-66</strain>
        <tissue evidence="2">Leaf</tissue>
    </source>
</reference>
<proteinExistence type="predicted"/>
<accession>A0AA38S3N9</accession>
<dbReference type="InterPro" id="IPR011042">
    <property type="entry name" value="6-blade_b-propeller_TolB-like"/>
</dbReference>